<dbReference type="EMBL" id="FUEG01000009">
    <property type="protein sequence ID" value="SJL08572.1"/>
    <property type="molecule type" value="Genomic_DNA"/>
</dbReference>
<feature type="compositionally biased region" description="Basic and acidic residues" evidence="1">
    <location>
        <begin position="18"/>
        <end position="32"/>
    </location>
</feature>
<sequence length="41" mass="4692">MPANLTDSLPLELSMSSDRNRAIREGSKELTRHLKGNQRRL</sequence>
<accession>A0A284RIL0</accession>
<dbReference type="Proteomes" id="UP000219338">
    <property type="component" value="Unassembled WGS sequence"/>
</dbReference>
<gene>
    <name evidence="2" type="ORF">ARMOST_11938</name>
</gene>
<proteinExistence type="predicted"/>
<name>A0A284RIL0_ARMOS</name>
<keyword evidence="3" id="KW-1185">Reference proteome</keyword>
<evidence type="ECO:0000313" key="2">
    <source>
        <dbReference type="EMBL" id="SJL08572.1"/>
    </source>
</evidence>
<dbReference type="AlphaFoldDB" id="A0A284RIL0"/>
<organism evidence="2 3">
    <name type="scientific">Armillaria ostoyae</name>
    <name type="common">Armillaria root rot fungus</name>
    <dbReference type="NCBI Taxonomy" id="47428"/>
    <lineage>
        <taxon>Eukaryota</taxon>
        <taxon>Fungi</taxon>
        <taxon>Dikarya</taxon>
        <taxon>Basidiomycota</taxon>
        <taxon>Agaricomycotina</taxon>
        <taxon>Agaricomycetes</taxon>
        <taxon>Agaricomycetidae</taxon>
        <taxon>Agaricales</taxon>
        <taxon>Marasmiineae</taxon>
        <taxon>Physalacriaceae</taxon>
        <taxon>Armillaria</taxon>
    </lineage>
</organism>
<evidence type="ECO:0000313" key="3">
    <source>
        <dbReference type="Proteomes" id="UP000219338"/>
    </source>
</evidence>
<reference evidence="3" key="1">
    <citation type="journal article" date="2017" name="Nat. Ecol. Evol.">
        <title>Genome expansion and lineage-specific genetic innovations in the forest pathogenic fungi Armillaria.</title>
        <authorList>
            <person name="Sipos G."/>
            <person name="Prasanna A.N."/>
            <person name="Walter M.C."/>
            <person name="O'Connor E."/>
            <person name="Balint B."/>
            <person name="Krizsan K."/>
            <person name="Kiss B."/>
            <person name="Hess J."/>
            <person name="Varga T."/>
            <person name="Slot J."/>
            <person name="Riley R."/>
            <person name="Boka B."/>
            <person name="Rigling D."/>
            <person name="Barry K."/>
            <person name="Lee J."/>
            <person name="Mihaltcheva S."/>
            <person name="LaButti K."/>
            <person name="Lipzen A."/>
            <person name="Waldron R."/>
            <person name="Moloney N.M."/>
            <person name="Sperisen C."/>
            <person name="Kredics L."/>
            <person name="Vagvoelgyi C."/>
            <person name="Patrignani A."/>
            <person name="Fitzpatrick D."/>
            <person name="Nagy I."/>
            <person name="Doyle S."/>
            <person name="Anderson J.B."/>
            <person name="Grigoriev I.V."/>
            <person name="Gueldener U."/>
            <person name="Muensterkoetter M."/>
            <person name="Nagy L.G."/>
        </authorList>
    </citation>
    <scope>NUCLEOTIDE SEQUENCE [LARGE SCALE GENOMIC DNA]</scope>
    <source>
        <strain evidence="3">C18/9</strain>
    </source>
</reference>
<protein>
    <submittedName>
        <fullName evidence="2">Uncharacterized protein</fullName>
    </submittedName>
</protein>
<evidence type="ECO:0000256" key="1">
    <source>
        <dbReference type="SAM" id="MobiDB-lite"/>
    </source>
</evidence>
<feature type="region of interest" description="Disordered" evidence="1">
    <location>
        <begin position="1"/>
        <end position="41"/>
    </location>
</feature>